<evidence type="ECO:0000256" key="2">
    <source>
        <dbReference type="ARBA" id="ARBA00022771"/>
    </source>
</evidence>
<dbReference type="GO" id="GO:0008270">
    <property type="term" value="F:zinc ion binding"/>
    <property type="evidence" value="ECO:0007669"/>
    <property type="project" value="UniProtKB-KW"/>
</dbReference>
<evidence type="ECO:0000256" key="5">
    <source>
        <dbReference type="PROSITE-ProRule" id="PRU00309"/>
    </source>
</evidence>
<evidence type="ECO:0000256" key="4">
    <source>
        <dbReference type="ARBA" id="ARBA00023125"/>
    </source>
</evidence>
<keyword evidence="4 5" id="KW-0238">DNA-binding</keyword>
<gene>
    <name evidence="8" type="ORF">MEUPH1_LOCUS22999</name>
</gene>
<comment type="caution">
    <text evidence="8">The sequence shown here is derived from an EMBL/GenBank/DDBJ whole genome shotgun (WGS) entry which is preliminary data.</text>
</comment>
<dbReference type="PROSITE" id="PS50950">
    <property type="entry name" value="ZF_THAP"/>
    <property type="match status" value="1"/>
</dbReference>
<evidence type="ECO:0000313" key="9">
    <source>
        <dbReference type="Proteomes" id="UP001160148"/>
    </source>
</evidence>
<evidence type="ECO:0000259" key="7">
    <source>
        <dbReference type="PROSITE" id="PS50950"/>
    </source>
</evidence>
<keyword evidence="9" id="KW-1185">Reference proteome</keyword>
<accession>A0AAV0XKL9</accession>
<dbReference type="GO" id="GO:0003677">
    <property type="term" value="F:DNA binding"/>
    <property type="evidence" value="ECO:0007669"/>
    <property type="project" value="UniProtKB-UniRule"/>
</dbReference>
<keyword evidence="2 5" id="KW-0863">Zinc-finger</keyword>
<dbReference type="InterPro" id="IPR021896">
    <property type="entry name" value="THAP9-like_HTH"/>
</dbReference>
<protein>
    <recommendedName>
        <fullName evidence="7">THAP-type domain-containing protein</fullName>
    </recommendedName>
</protein>
<evidence type="ECO:0000256" key="6">
    <source>
        <dbReference type="SAM" id="Coils"/>
    </source>
</evidence>
<feature type="domain" description="THAP-type" evidence="7">
    <location>
        <begin position="1"/>
        <end position="83"/>
    </location>
</feature>
<dbReference type="EMBL" id="CARXXK010000005">
    <property type="protein sequence ID" value="CAI6368668.1"/>
    <property type="molecule type" value="Genomic_DNA"/>
</dbReference>
<dbReference type="InterPro" id="IPR038441">
    <property type="entry name" value="THAP_Znf_sf"/>
</dbReference>
<dbReference type="InterPro" id="IPR006612">
    <property type="entry name" value="THAP_Znf"/>
</dbReference>
<proteinExistence type="predicted"/>
<keyword evidence="1" id="KW-0479">Metal-binding</keyword>
<keyword evidence="3" id="KW-0862">Zinc</keyword>
<dbReference type="AlphaFoldDB" id="A0AAV0XKL9"/>
<feature type="coiled-coil region" evidence="6">
    <location>
        <begin position="146"/>
        <end position="180"/>
    </location>
</feature>
<dbReference type="SUPFAM" id="SSF57716">
    <property type="entry name" value="Glucocorticoid receptor-like (DNA-binding domain)"/>
    <property type="match status" value="1"/>
</dbReference>
<evidence type="ECO:0000256" key="1">
    <source>
        <dbReference type="ARBA" id="ARBA00022723"/>
    </source>
</evidence>
<dbReference type="InterPro" id="IPR052224">
    <property type="entry name" value="THAP_domain_protein"/>
</dbReference>
<sequence length="241" mass="28277">MPVSCAAYGCSNRYTAGQNIHFFRFPISNSELMEKWISAIKRKHFEASQWSRICSVHFTEQDYQVRPGAHRLLLKENAVPSVFPSFPSYLQTPIKIPIKSPTLRNFCSNDLHLDQLQDNNNECDNMYPASSFKSVEVQTDTFYPNEEFLRNKIKILRQKLRRKNKKIENLEDLLSNLKNRGLLEDDPQTIIASNFKGMVLDLFKNQCNNDNKTNGKRYTKEMRQFALTLHYYSPRAYNFCR</sequence>
<dbReference type="PANTHER" id="PTHR46927">
    <property type="entry name" value="AGAP005574-PA"/>
    <property type="match status" value="1"/>
</dbReference>
<keyword evidence="6" id="KW-0175">Coiled coil</keyword>
<dbReference type="SMART" id="SM00692">
    <property type="entry name" value="DM3"/>
    <property type="match status" value="1"/>
</dbReference>
<evidence type="ECO:0000256" key="3">
    <source>
        <dbReference type="ARBA" id="ARBA00022833"/>
    </source>
</evidence>
<dbReference type="Gene3D" id="6.20.210.20">
    <property type="entry name" value="THAP domain"/>
    <property type="match status" value="1"/>
</dbReference>
<name>A0AAV0XKL9_9HEMI</name>
<dbReference type="Pfam" id="PF12017">
    <property type="entry name" value="Tnp_P_element"/>
    <property type="match status" value="1"/>
</dbReference>
<organism evidence="8 9">
    <name type="scientific">Macrosiphum euphorbiae</name>
    <name type="common">potato aphid</name>
    <dbReference type="NCBI Taxonomy" id="13131"/>
    <lineage>
        <taxon>Eukaryota</taxon>
        <taxon>Metazoa</taxon>
        <taxon>Ecdysozoa</taxon>
        <taxon>Arthropoda</taxon>
        <taxon>Hexapoda</taxon>
        <taxon>Insecta</taxon>
        <taxon>Pterygota</taxon>
        <taxon>Neoptera</taxon>
        <taxon>Paraneoptera</taxon>
        <taxon>Hemiptera</taxon>
        <taxon>Sternorrhyncha</taxon>
        <taxon>Aphidomorpha</taxon>
        <taxon>Aphidoidea</taxon>
        <taxon>Aphididae</taxon>
        <taxon>Macrosiphini</taxon>
        <taxon>Macrosiphum</taxon>
    </lineage>
</organism>
<dbReference type="Pfam" id="PF05485">
    <property type="entry name" value="THAP"/>
    <property type="match status" value="1"/>
</dbReference>
<dbReference type="SMART" id="SM00980">
    <property type="entry name" value="THAP"/>
    <property type="match status" value="1"/>
</dbReference>
<evidence type="ECO:0000313" key="8">
    <source>
        <dbReference type="EMBL" id="CAI6368668.1"/>
    </source>
</evidence>
<reference evidence="8 9" key="1">
    <citation type="submission" date="2023-01" db="EMBL/GenBank/DDBJ databases">
        <authorList>
            <person name="Whitehead M."/>
        </authorList>
    </citation>
    <scope>NUCLEOTIDE SEQUENCE [LARGE SCALE GENOMIC DNA]</scope>
</reference>
<dbReference type="PANTHER" id="PTHR46927:SF3">
    <property type="entry name" value="THAP-TYPE DOMAIN-CONTAINING PROTEIN"/>
    <property type="match status" value="1"/>
</dbReference>
<dbReference type="Proteomes" id="UP001160148">
    <property type="component" value="Unassembled WGS sequence"/>
</dbReference>